<feature type="region of interest" description="Disordered" evidence="1">
    <location>
        <begin position="1988"/>
        <end position="2163"/>
    </location>
</feature>
<keyword evidence="2" id="KW-1185">Reference proteome</keyword>
<dbReference type="KEGG" id="rarg:115754908"/>
<proteinExistence type="predicted"/>
<reference evidence="3" key="1">
    <citation type="submission" date="2025-08" db="UniProtKB">
        <authorList>
            <consortium name="RefSeq"/>
        </authorList>
    </citation>
    <scope>IDENTIFICATION</scope>
    <source>
        <tissue evidence="3">Leaf</tissue>
    </source>
</reference>
<dbReference type="RefSeq" id="XP_030549947.1">
    <property type="nucleotide sequence ID" value="XM_030694087.2"/>
</dbReference>
<dbReference type="OrthoDB" id="1739806at2759"/>
<name>A0A8B8QUG1_9MYRT</name>
<dbReference type="PANTHER" id="PTHR35833:SF1">
    <property type="entry name" value="GALACTOSE-BINDING DOMAIN-CONTAINING PROTEIN"/>
    <property type="match status" value="1"/>
</dbReference>
<accession>A0A8B8QUG1</accession>
<dbReference type="Proteomes" id="UP000827889">
    <property type="component" value="Chromosome 9"/>
</dbReference>
<evidence type="ECO:0000313" key="2">
    <source>
        <dbReference type="Proteomes" id="UP000827889"/>
    </source>
</evidence>
<feature type="compositionally biased region" description="Basic and acidic residues" evidence="1">
    <location>
        <begin position="2144"/>
        <end position="2163"/>
    </location>
</feature>
<dbReference type="SUPFAM" id="SSF49785">
    <property type="entry name" value="Galactose-binding domain-like"/>
    <property type="match status" value="1"/>
</dbReference>
<sequence length="2163" mass="242085">MEVELEPRVKPLGYKVKATSRESPSQKAVHILDPDLRTHWSTGTNTKEWILLELDEPCLLSHVRIYNKSVLEWEIAAGLRYKPETFAKVRPRCEAPRREMTYLTNYTPCRYVRISCLRGNPIAIFFIQLIGVPVPGLEPEFQPVVSHLLPHIVAHKQDAPDVHLQLLQYMTCRLLPFLPQLEGDLGSFSDAPEPSMRFLAMVAGPFYPILHIVNERETTKSSSNVSDSEVSKNNQTSSVIAVSSNFEPRRLRSASPLFTSSSTVFRSDAVFVLLRKAYKDSDLGTVCKAASVILQKFIEPAVGQETFNPSCDEAPGLDDNTMPALGNPFSVTDFCSLFGEDFQMPDDQSDSSYLSILDIWAVEEGIMHVLYACASQPQLCRKLAENPVEIWSALPLIQALLPALRPSVSSSDHYSESFSQWRQPHVQRALSQIVMMTSSSLYRPLLHATAGYLSSFSQSHVKAACVLIDLCSSVLAPWMPQIIAKVDLCMELLEDLLGIIQASRHSLAPARTALKYFLLGLSGHLDDILGKYKEVKHRILFLIEMLEPFLDPAISTFKSTIAFGDVFPNFVEKQESNCETALNIIRTAVWKPAILPSLESEWRTGSVAPSVLLSILEPHMQLPPDIDLCKSPASVNEVEASSSSLASAVRRGGASLKPSSLEDHDGKVEVSDAISKVDAIEDATMLFVPDELRNIALLTVPITHDLNTSDAKLEDTSSEQKHTLDKSLTDQSKNGFVLDADLNLEYSNLQADYFQLVNYGDCELRASEFQRLALDLHSQHEVTAEGHDAAIDALLLAAECYINPFFMSSRYSMKVVSELTSSNIKVPALSTFPDMRKQSGDINTFESIAYLEKKRDKMVLQLLLKAAELDRNYQREVSDDGPAYHTELSDEPVVELSPEDVESADAITLARQNQGLLCNFLIQRLQREQHSMQEILMEGLLFLLHSSTKLCCDPGLVINIILGSTEYFNSMLTSFYIQLKGGNLHLDAERVYELQRRWILLKKLVIATSGGTEGSEFRISINNTNCGNLLPPSAWMQKISTFSICASPLVRFLGWMAVSRNAKQYVKDHLFLVSDLTELTYLLSIFFDDLSMGDKVFKREDDEIGIEQLGAKPENAPGKGFEQYVQQNGNQSFYVIYPDLCRLLPNMKRQFESFGEIILEAVGLQLRSLPSSVLPDVLCWFSDLCSKPFSLELNASQLSPNEIKGFAATNAKAIILYILEALVGEHMEAMVAETPRLVHMLVSLCRASYCDVLLLDSVMSLLKPIISYSLKKVSDESALVDNSCLSFESLCFDELFKAIGERSNGEVDSSVKSHGRALTIFTLASVFPDLSFQHRRDILQSLLLWVNFTSFEPTSSYQDYICAFQCVVDNCKLLLRQALRFYGVMAVKLSSDYGINAFYDADRKSIGWFLNDILHESLTSEVTDTCSTSGKLKSLSVEEIKEFVEDMDRLINKLSPTLEQCWMLHRRLTKKLVVSSAETSTYLRCLSAILQNIHLYDDGKSGDSPTSVVSSNELPMHWRVGLEGLGEFILVLLERHCWTVASVMVDCLLAVPLLLPIQDIVGTLCVAITRFSCHAPKLSWRLQSDKWLTTLFGRGFHNFGGKEAAVVDLFCRLLGHNEPEQRLIALKHLGKIVGQDIDGISVIGYSGYQDKLVSPVSRTDTFESVLPLLVSSTWDHVALIGSSDTSLLLRTRAMALLVDYIPFAGRQQLQCFLASADAVLNGLGKLPHPMLESPFLQLSLALVAGACLYSSEEDISLIPDNLWIEIENLGSSKTEGRIGYLEKQICLALCRLRDKGVEEKEVLREALSAGGFKQLDPDFSSAREEILQVLTKLTSAQSYIEAFSGKLLEEVREQEEAEMELEVLQNENRTEDQFRDSKESTRYNSSADLMKDENHLQQIKNSIHSIEKSRLREEIIARRQKKLLMRHTRKKFLEEAAVREAELLQELDREKTAEVEKEIERQRMLEIERARTRELRYNLDLEKEKQAQRELQHELEQIESGVRSSRREFPSSAQSSVPLDEICSRSRDRFRERDNGRPVNEGSTRAGGGSLQPENAGGSSSLGTMPTVVLSGPRPFSGQPPTILQSRDRADDTGSSYDENFDGSRDSGDTGSIGDGELVSAFDGQPGLYGSAQRHGSRGSKSRQVVERRERDGRREGKWERKH</sequence>
<evidence type="ECO:0000313" key="3">
    <source>
        <dbReference type="RefSeq" id="XP_030549947.1"/>
    </source>
</evidence>
<protein>
    <submittedName>
        <fullName evidence="3">Uncharacterized protein LOC115754908 isoform X1</fullName>
    </submittedName>
</protein>
<dbReference type="GeneID" id="115754908"/>
<dbReference type="Gene3D" id="2.60.120.260">
    <property type="entry name" value="Galactose-binding domain-like"/>
    <property type="match status" value="1"/>
</dbReference>
<evidence type="ECO:0000256" key="1">
    <source>
        <dbReference type="SAM" id="MobiDB-lite"/>
    </source>
</evidence>
<dbReference type="InterPro" id="IPR008979">
    <property type="entry name" value="Galactose-bd-like_sf"/>
</dbReference>
<dbReference type="PANTHER" id="PTHR35833">
    <property type="entry name" value="GALACTOSE-BINDING DOMAIN-LIKE, ARMADILLO-TYPE FOLD PROTEIN-RELATED"/>
    <property type="match status" value="1"/>
</dbReference>
<feature type="compositionally biased region" description="Basic and acidic residues" evidence="1">
    <location>
        <begin position="2022"/>
        <end position="2036"/>
    </location>
</feature>
<organism evidence="2 3">
    <name type="scientific">Rhodamnia argentea</name>
    <dbReference type="NCBI Taxonomy" id="178133"/>
    <lineage>
        <taxon>Eukaryota</taxon>
        <taxon>Viridiplantae</taxon>
        <taxon>Streptophyta</taxon>
        <taxon>Embryophyta</taxon>
        <taxon>Tracheophyta</taxon>
        <taxon>Spermatophyta</taxon>
        <taxon>Magnoliopsida</taxon>
        <taxon>eudicotyledons</taxon>
        <taxon>Gunneridae</taxon>
        <taxon>Pentapetalae</taxon>
        <taxon>rosids</taxon>
        <taxon>malvids</taxon>
        <taxon>Myrtales</taxon>
        <taxon>Myrtaceae</taxon>
        <taxon>Myrtoideae</taxon>
        <taxon>Myrteae</taxon>
        <taxon>Australasian group</taxon>
        <taxon>Rhodamnia</taxon>
    </lineage>
</organism>
<gene>
    <name evidence="3" type="primary">LOC115754908</name>
</gene>